<dbReference type="GO" id="GO:0005576">
    <property type="term" value="C:extracellular region"/>
    <property type="evidence" value="ECO:0007669"/>
    <property type="project" value="UniProtKB-SubCell"/>
</dbReference>
<feature type="signal peptide" evidence="7">
    <location>
        <begin position="1"/>
        <end position="22"/>
    </location>
</feature>
<dbReference type="PANTHER" id="PTHR10105:SF2">
    <property type="entry name" value="AGAP003297-PA"/>
    <property type="match status" value="1"/>
</dbReference>
<evidence type="ECO:0000256" key="2">
    <source>
        <dbReference type="ARBA" id="ARBA00022525"/>
    </source>
</evidence>
<reference evidence="9" key="1">
    <citation type="submission" date="2021-04" db="EMBL/GenBank/DDBJ databases">
        <authorList>
            <consortium name="Molecular Ecology Group"/>
        </authorList>
    </citation>
    <scope>NUCLEOTIDE SEQUENCE</scope>
</reference>
<evidence type="ECO:0000256" key="6">
    <source>
        <dbReference type="SAM" id="MobiDB-lite"/>
    </source>
</evidence>
<organism evidence="9 10">
    <name type="scientific">Candidula unifasciata</name>
    <dbReference type="NCBI Taxonomy" id="100452"/>
    <lineage>
        <taxon>Eukaryota</taxon>
        <taxon>Metazoa</taxon>
        <taxon>Spiralia</taxon>
        <taxon>Lophotrochozoa</taxon>
        <taxon>Mollusca</taxon>
        <taxon>Gastropoda</taxon>
        <taxon>Heterobranchia</taxon>
        <taxon>Euthyneura</taxon>
        <taxon>Panpulmonata</taxon>
        <taxon>Eupulmonata</taxon>
        <taxon>Stylommatophora</taxon>
        <taxon>Helicina</taxon>
        <taxon>Helicoidea</taxon>
        <taxon>Geomitridae</taxon>
        <taxon>Candidula</taxon>
    </lineage>
</organism>
<evidence type="ECO:0000313" key="9">
    <source>
        <dbReference type="EMBL" id="CAG5118623.1"/>
    </source>
</evidence>
<dbReference type="Proteomes" id="UP000678393">
    <property type="component" value="Unassembled WGS sequence"/>
</dbReference>
<proteinExistence type="predicted"/>
<keyword evidence="4" id="KW-0712">Selenocysteine</keyword>
<gene>
    <name evidence="9" type="ORF">CUNI_LOCUS4181</name>
</gene>
<name>A0A8S3YPA0_9EUPU</name>
<evidence type="ECO:0000256" key="1">
    <source>
        <dbReference type="ARBA" id="ARBA00004613"/>
    </source>
</evidence>
<evidence type="ECO:0000256" key="3">
    <source>
        <dbReference type="ARBA" id="ARBA00022729"/>
    </source>
</evidence>
<feature type="domain" description="Selenoprotein P N-terminal" evidence="8">
    <location>
        <begin position="28"/>
        <end position="177"/>
    </location>
</feature>
<feature type="compositionally biased region" description="Polar residues" evidence="6">
    <location>
        <begin position="225"/>
        <end position="238"/>
    </location>
</feature>
<comment type="subcellular location">
    <subcellularLocation>
        <location evidence="1">Secreted</location>
    </subcellularLocation>
</comment>
<dbReference type="PANTHER" id="PTHR10105">
    <property type="entry name" value="SELENOPROTEIN P"/>
    <property type="match status" value="1"/>
</dbReference>
<comment type="caution">
    <text evidence="9">The sequence shown here is derived from an EMBL/GenBank/DDBJ whole genome shotgun (WGS) entry which is preliminary data.</text>
</comment>
<dbReference type="InterPro" id="IPR007671">
    <property type="entry name" value="Selenoprotein-P_N"/>
</dbReference>
<feature type="compositionally biased region" description="Basic residues" evidence="6">
    <location>
        <begin position="256"/>
        <end position="271"/>
    </location>
</feature>
<dbReference type="InterPro" id="IPR037941">
    <property type="entry name" value="SeP"/>
</dbReference>
<keyword evidence="3 7" id="KW-0732">Signal</keyword>
<evidence type="ECO:0000256" key="7">
    <source>
        <dbReference type="SAM" id="SignalP"/>
    </source>
</evidence>
<dbReference type="Pfam" id="PF04592">
    <property type="entry name" value="SelP_N"/>
    <property type="match status" value="1"/>
</dbReference>
<keyword evidence="10" id="KW-1185">Reference proteome</keyword>
<accession>A0A8S3YPA0</accession>
<dbReference type="GO" id="GO:0008430">
    <property type="term" value="F:selenium binding"/>
    <property type="evidence" value="ECO:0007669"/>
    <property type="project" value="InterPro"/>
</dbReference>
<dbReference type="OrthoDB" id="6145537at2759"/>
<dbReference type="GO" id="GO:0001887">
    <property type="term" value="P:selenium compound metabolic process"/>
    <property type="evidence" value="ECO:0007669"/>
    <property type="project" value="TreeGrafter"/>
</dbReference>
<dbReference type="AlphaFoldDB" id="A0A8S3YPA0"/>
<evidence type="ECO:0000256" key="5">
    <source>
        <dbReference type="ARBA" id="ARBA00023180"/>
    </source>
</evidence>
<sequence length="285" mass="32516">MAAGHLALLCLGLCLLMTDVLSQRRCSVPVWQPELGSNPITSNRGKVLLVALLRGYCSYCVGQARRLESLKNNLTSQGFPDIAMLIVNGGEGMSRRNVQNLIDASSIPVLQDNENHALFRNVFSGNKDDFVVYDRCGQRVAYIPHPYSYLGNNVTERVLKAVHNGRHTCRCRLDRARNNPHDVMYGDQPDQPTHIIHDNTLGLDCPPTDRWCRRYLRNYRRNRLEPSTDSLQNPVSNRTRPRHQEHGDEQSQSPRGHNRHNHRSRNNHNHHNNQSQSRVRVNGSV</sequence>
<evidence type="ECO:0000313" key="10">
    <source>
        <dbReference type="Proteomes" id="UP000678393"/>
    </source>
</evidence>
<keyword evidence="2" id="KW-0964">Secreted</keyword>
<dbReference type="EMBL" id="CAJHNH020000581">
    <property type="protein sequence ID" value="CAG5118623.1"/>
    <property type="molecule type" value="Genomic_DNA"/>
</dbReference>
<feature type="chain" id="PRO_5035927254" description="Selenoprotein P N-terminal domain-containing protein" evidence="7">
    <location>
        <begin position="23"/>
        <end position="285"/>
    </location>
</feature>
<feature type="region of interest" description="Disordered" evidence="6">
    <location>
        <begin position="223"/>
        <end position="285"/>
    </location>
</feature>
<evidence type="ECO:0000256" key="4">
    <source>
        <dbReference type="ARBA" id="ARBA00022933"/>
    </source>
</evidence>
<protein>
    <recommendedName>
        <fullName evidence="8">Selenoprotein P N-terminal domain-containing protein</fullName>
    </recommendedName>
</protein>
<keyword evidence="5" id="KW-0325">Glycoprotein</keyword>
<evidence type="ECO:0000259" key="8">
    <source>
        <dbReference type="Pfam" id="PF04592"/>
    </source>
</evidence>